<dbReference type="InterPro" id="IPR013196">
    <property type="entry name" value="HTH_11"/>
</dbReference>
<protein>
    <submittedName>
        <fullName evidence="5">Helix-turn-helix transcriptional regulator</fullName>
    </submittedName>
</protein>
<evidence type="ECO:0000256" key="1">
    <source>
        <dbReference type="ARBA" id="ARBA00023015"/>
    </source>
</evidence>
<keyword evidence="1" id="KW-0805">Transcription regulation</keyword>
<dbReference type="Pfam" id="PF13280">
    <property type="entry name" value="WYL"/>
    <property type="match status" value="1"/>
</dbReference>
<evidence type="ECO:0000256" key="2">
    <source>
        <dbReference type="ARBA" id="ARBA00023125"/>
    </source>
</evidence>
<dbReference type="Pfam" id="PF25583">
    <property type="entry name" value="WCX"/>
    <property type="match status" value="1"/>
</dbReference>
<dbReference type="InterPro" id="IPR001034">
    <property type="entry name" value="DeoR_HTH"/>
</dbReference>
<dbReference type="Pfam" id="PF08279">
    <property type="entry name" value="HTH_11"/>
    <property type="match status" value="1"/>
</dbReference>
<dbReference type="PROSITE" id="PS00894">
    <property type="entry name" value="HTH_DEOR_1"/>
    <property type="match status" value="1"/>
</dbReference>
<keyword evidence="2" id="KW-0238">DNA-binding</keyword>
<dbReference type="InterPro" id="IPR057727">
    <property type="entry name" value="WCX_dom"/>
</dbReference>
<organism evidence="5 6">
    <name type="scientific">Streptomyces polyrhachis</name>
    <dbReference type="NCBI Taxonomy" id="1282885"/>
    <lineage>
        <taxon>Bacteria</taxon>
        <taxon>Bacillati</taxon>
        <taxon>Actinomycetota</taxon>
        <taxon>Actinomycetes</taxon>
        <taxon>Kitasatosporales</taxon>
        <taxon>Streptomycetaceae</taxon>
        <taxon>Streptomyces</taxon>
    </lineage>
</organism>
<dbReference type="RefSeq" id="WP_386412019.1">
    <property type="nucleotide sequence ID" value="NZ_JBHSZO010000004.1"/>
</dbReference>
<dbReference type="InterPro" id="IPR028349">
    <property type="entry name" value="PafC-like"/>
</dbReference>
<proteinExistence type="predicted"/>
<dbReference type="EMBL" id="JBHSZO010000004">
    <property type="protein sequence ID" value="MFC7217376.1"/>
    <property type="molecule type" value="Genomic_DNA"/>
</dbReference>
<evidence type="ECO:0000313" key="6">
    <source>
        <dbReference type="Proteomes" id="UP001596413"/>
    </source>
</evidence>
<gene>
    <name evidence="5" type="ORF">ACFQLX_04195</name>
</gene>
<sequence>MTTQTPKRLLQLLSLLQTPREWPGSELAGRLGVTTRTVRRDVERLRDLGYPVEATMGAVGGYRLVAGAAMPPLLLDDEEAVAIAVGLRSSAGNEVEGVEEASVRALAKLEQVLPSRLRRRVRSLGSATTLNRWQGPRIDPAVLTTLATASAGREKLRFGYRAADGAATKRLVEPHGLVSAGRRWYLVAYDEGRADWRVFRVDRVSDPFLTGVRVPARELPAADPAEYVRARMTRDRAPYRLDATLHASYRELAPRLGDGAGQLEEVDERTCRLRTEVDALEWAAMRLAVLGCEFEVHEPAELTAYLRELAARVGRAAG</sequence>
<evidence type="ECO:0000313" key="5">
    <source>
        <dbReference type="EMBL" id="MFC7217376.1"/>
    </source>
</evidence>
<dbReference type="SUPFAM" id="SSF46785">
    <property type="entry name" value="Winged helix' DNA-binding domain"/>
    <property type="match status" value="1"/>
</dbReference>
<reference evidence="6" key="1">
    <citation type="journal article" date="2019" name="Int. J. Syst. Evol. Microbiol.">
        <title>The Global Catalogue of Microorganisms (GCM) 10K type strain sequencing project: providing services to taxonomists for standard genome sequencing and annotation.</title>
        <authorList>
            <consortium name="The Broad Institute Genomics Platform"/>
            <consortium name="The Broad Institute Genome Sequencing Center for Infectious Disease"/>
            <person name="Wu L."/>
            <person name="Ma J."/>
        </authorList>
    </citation>
    <scope>NUCLEOTIDE SEQUENCE [LARGE SCALE GENOMIC DNA]</scope>
    <source>
        <strain evidence="6">CGMCC 1.13681</strain>
    </source>
</reference>
<dbReference type="Proteomes" id="UP001596413">
    <property type="component" value="Unassembled WGS sequence"/>
</dbReference>
<dbReference type="InterPro" id="IPR018356">
    <property type="entry name" value="Tscrpt_reg_HTH_DeoR_CS"/>
</dbReference>
<feature type="domain" description="HTH deoR-type" evidence="4">
    <location>
        <begin position="5"/>
        <end position="60"/>
    </location>
</feature>
<dbReference type="Gene3D" id="1.10.10.10">
    <property type="entry name" value="Winged helix-like DNA-binding domain superfamily/Winged helix DNA-binding domain"/>
    <property type="match status" value="1"/>
</dbReference>
<dbReference type="PROSITE" id="PS51000">
    <property type="entry name" value="HTH_DEOR_2"/>
    <property type="match status" value="1"/>
</dbReference>
<dbReference type="PROSITE" id="PS52050">
    <property type="entry name" value="WYL"/>
    <property type="match status" value="1"/>
</dbReference>
<dbReference type="PIRSF" id="PIRSF016838">
    <property type="entry name" value="PafC"/>
    <property type="match status" value="1"/>
</dbReference>
<evidence type="ECO:0000256" key="3">
    <source>
        <dbReference type="ARBA" id="ARBA00023163"/>
    </source>
</evidence>
<dbReference type="InterPro" id="IPR026881">
    <property type="entry name" value="WYL_dom"/>
</dbReference>
<accession>A0ABW2GBZ4</accession>
<comment type="caution">
    <text evidence="5">The sequence shown here is derived from an EMBL/GenBank/DDBJ whole genome shotgun (WGS) entry which is preliminary data.</text>
</comment>
<dbReference type="InterPro" id="IPR036388">
    <property type="entry name" value="WH-like_DNA-bd_sf"/>
</dbReference>
<keyword evidence="6" id="KW-1185">Reference proteome</keyword>
<dbReference type="PANTHER" id="PTHR34580:SF3">
    <property type="entry name" value="PROTEIN PAFB"/>
    <property type="match status" value="1"/>
</dbReference>
<dbReference type="InterPro" id="IPR036390">
    <property type="entry name" value="WH_DNA-bd_sf"/>
</dbReference>
<dbReference type="InterPro" id="IPR051534">
    <property type="entry name" value="CBASS_pafABC_assoc_protein"/>
</dbReference>
<evidence type="ECO:0000259" key="4">
    <source>
        <dbReference type="PROSITE" id="PS51000"/>
    </source>
</evidence>
<keyword evidence="3" id="KW-0804">Transcription</keyword>
<dbReference type="PANTHER" id="PTHR34580">
    <property type="match status" value="1"/>
</dbReference>
<name>A0ABW2GBZ4_9ACTN</name>